<dbReference type="OMA" id="IPYFPGE"/>
<keyword evidence="2 3" id="KW-0663">Pyridoxal phosphate</keyword>
<keyword evidence="7" id="KW-1185">Reference proteome</keyword>
<evidence type="ECO:0000313" key="7">
    <source>
        <dbReference type="Proteomes" id="UP000011087"/>
    </source>
</evidence>
<dbReference type="InterPro" id="IPR000183">
    <property type="entry name" value="Orn/DAP/Arg_de-COase"/>
</dbReference>
<comment type="cofactor">
    <cofactor evidence="1 3">
        <name>pyridoxal 5'-phosphate</name>
        <dbReference type="ChEBI" id="CHEBI:597326"/>
    </cofactor>
</comment>
<dbReference type="PANTHER" id="PTHR43727">
    <property type="entry name" value="DIAMINOPIMELATE DECARBOXYLASE"/>
    <property type="match status" value="1"/>
</dbReference>
<evidence type="ECO:0000256" key="3">
    <source>
        <dbReference type="PIRSR" id="PIRSR600183-50"/>
    </source>
</evidence>
<feature type="modified residue" description="N6-(pyridoxal phosphate)lysine" evidence="3">
    <location>
        <position position="36"/>
    </location>
</feature>
<dbReference type="AlphaFoldDB" id="L1IA69"/>
<evidence type="ECO:0000259" key="4">
    <source>
        <dbReference type="Pfam" id="PF02784"/>
    </source>
</evidence>
<dbReference type="PANTHER" id="PTHR43727:SF3">
    <property type="entry name" value="GROUP IV DECARBOXYLASE"/>
    <property type="match status" value="1"/>
</dbReference>
<dbReference type="InterPro" id="IPR009006">
    <property type="entry name" value="Ala_racemase/Decarboxylase_C"/>
</dbReference>
<dbReference type="PRINTS" id="PR01179">
    <property type="entry name" value="ODADCRBXLASE"/>
</dbReference>
<dbReference type="GeneID" id="17289892"/>
<gene>
    <name evidence="5" type="ORF">GUITHDRAFT_158931</name>
</gene>
<dbReference type="Gene3D" id="2.40.37.10">
    <property type="entry name" value="Lyase, Ornithine Decarboxylase, Chain A, domain 1"/>
    <property type="match status" value="1"/>
</dbReference>
<evidence type="ECO:0000256" key="1">
    <source>
        <dbReference type="ARBA" id="ARBA00001933"/>
    </source>
</evidence>
<dbReference type="Pfam" id="PF02784">
    <property type="entry name" value="Orn_Arg_deC_N"/>
    <property type="match status" value="1"/>
</dbReference>
<feature type="domain" description="Orn/DAP/Arg decarboxylase 2 N-terminal" evidence="4">
    <location>
        <begin position="15"/>
        <end position="269"/>
    </location>
</feature>
<dbReference type="Gene3D" id="3.20.20.10">
    <property type="entry name" value="Alanine racemase"/>
    <property type="match status" value="1"/>
</dbReference>
<dbReference type="SUPFAM" id="SSF51419">
    <property type="entry name" value="PLP-binding barrel"/>
    <property type="match status" value="1"/>
</dbReference>
<dbReference type="InterPro" id="IPR022657">
    <property type="entry name" value="De-COase2_CS"/>
</dbReference>
<dbReference type="InterPro" id="IPR002433">
    <property type="entry name" value="Orn_de-COase"/>
</dbReference>
<reference evidence="7" key="2">
    <citation type="submission" date="2012-11" db="EMBL/GenBank/DDBJ databases">
        <authorList>
            <person name="Kuo A."/>
            <person name="Curtis B.A."/>
            <person name="Tanifuji G."/>
            <person name="Burki F."/>
            <person name="Gruber A."/>
            <person name="Irimia M."/>
            <person name="Maruyama S."/>
            <person name="Arias M.C."/>
            <person name="Ball S.G."/>
            <person name="Gile G.H."/>
            <person name="Hirakawa Y."/>
            <person name="Hopkins J.F."/>
            <person name="Rensing S.A."/>
            <person name="Schmutz J."/>
            <person name="Symeonidi A."/>
            <person name="Elias M."/>
            <person name="Eveleigh R.J."/>
            <person name="Herman E.K."/>
            <person name="Klute M.J."/>
            <person name="Nakayama T."/>
            <person name="Obornik M."/>
            <person name="Reyes-Prieto A."/>
            <person name="Armbrust E.V."/>
            <person name="Aves S.J."/>
            <person name="Beiko R.G."/>
            <person name="Coutinho P."/>
            <person name="Dacks J.B."/>
            <person name="Durnford D.G."/>
            <person name="Fast N.M."/>
            <person name="Green B.R."/>
            <person name="Grisdale C."/>
            <person name="Hempe F."/>
            <person name="Henrissat B."/>
            <person name="Hoppner M.P."/>
            <person name="Ishida K.-I."/>
            <person name="Kim E."/>
            <person name="Koreny L."/>
            <person name="Kroth P.G."/>
            <person name="Liu Y."/>
            <person name="Malik S.-B."/>
            <person name="Maier U.G."/>
            <person name="McRose D."/>
            <person name="Mock T."/>
            <person name="Neilson J.A."/>
            <person name="Onodera N.T."/>
            <person name="Poole A.M."/>
            <person name="Pritham E.J."/>
            <person name="Richards T.A."/>
            <person name="Rocap G."/>
            <person name="Roy S.W."/>
            <person name="Sarai C."/>
            <person name="Schaack S."/>
            <person name="Shirato S."/>
            <person name="Slamovits C.H."/>
            <person name="Spencer D.F."/>
            <person name="Suzuki S."/>
            <person name="Worden A.Z."/>
            <person name="Zauner S."/>
            <person name="Barry K."/>
            <person name="Bell C."/>
            <person name="Bharti A.K."/>
            <person name="Crow J.A."/>
            <person name="Grimwood J."/>
            <person name="Kramer R."/>
            <person name="Lindquist E."/>
            <person name="Lucas S."/>
            <person name="Salamov A."/>
            <person name="McFadden G.I."/>
            <person name="Lane C.E."/>
            <person name="Keeling P.J."/>
            <person name="Gray M.W."/>
            <person name="Grigoriev I.V."/>
            <person name="Archibald J.M."/>
        </authorList>
    </citation>
    <scope>NUCLEOTIDE SEQUENCE</scope>
    <source>
        <strain evidence="7">CCMP2712</strain>
    </source>
</reference>
<evidence type="ECO:0000313" key="6">
    <source>
        <dbReference type="EnsemblProtists" id="EKX33156"/>
    </source>
</evidence>
<dbReference type="STRING" id="905079.L1IA69"/>
<dbReference type="PROSITE" id="PS00879">
    <property type="entry name" value="ODR_DC_2_2"/>
    <property type="match status" value="1"/>
</dbReference>
<feature type="active site" description="Proton donor" evidence="3">
    <location>
        <position position="352"/>
    </location>
</feature>
<dbReference type="InterPro" id="IPR029066">
    <property type="entry name" value="PLP-binding_barrel"/>
</dbReference>
<dbReference type="PRINTS" id="PR01182">
    <property type="entry name" value="ORNDCRBXLASE"/>
</dbReference>
<reference evidence="6" key="3">
    <citation type="submission" date="2016-03" db="UniProtKB">
        <authorList>
            <consortium name="EnsemblProtists"/>
        </authorList>
    </citation>
    <scope>IDENTIFICATION</scope>
</reference>
<dbReference type="eggNOG" id="KOG0622">
    <property type="taxonomic scope" value="Eukaryota"/>
</dbReference>
<dbReference type="RefSeq" id="XP_005820136.1">
    <property type="nucleotide sequence ID" value="XM_005820079.1"/>
</dbReference>
<dbReference type="InterPro" id="IPR022644">
    <property type="entry name" value="De-COase2_N"/>
</dbReference>
<dbReference type="Proteomes" id="UP000011087">
    <property type="component" value="Unassembled WGS sequence"/>
</dbReference>
<organism evidence="5">
    <name type="scientific">Guillardia theta (strain CCMP2712)</name>
    <name type="common">Cryptophyte</name>
    <dbReference type="NCBI Taxonomy" id="905079"/>
    <lineage>
        <taxon>Eukaryota</taxon>
        <taxon>Cryptophyceae</taxon>
        <taxon>Pyrenomonadales</taxon>
        <taxon>Geminigeraceae</taxon>
        <taxon>Guillardia</taxon>
    </lineage>
</organism>
<proteinExistence type="predicted"/>
<dbReference type="EMBL" id="JH993154">
    <property type="protein sequence ID" value="EKX33156.1"/>
    <property type="molecule type" value="Genomic_DNA"/>
</dbReference>
<evidence type="ECO:0000313" key="5">
    <source>
        <dbReference type="EMBL" id="EKX33156.1"/>
    </source>
</evidence>
<dbReference type="GO" id="GO:0006596">
    <property type="term" value="P:polyamine biosynthetic process"/>
    <property type="evidence" value="ECO:0007669"/>
    <property type="project" value="InterPro"/>
</dbReference>
<evidence type="ECO:0000256" key="2">
    <source>
        <dbReference type="ARBA" id="ARBA00022898"/>
    </source>
</evidence>
<dbReference type="SUPFAM" id="SSF50621">
    <property type="entry name" value="Alanine racemase C-terminal domain-like"/>
    <property type="match status" value="1"/>
</dbReference>
<dbReference type="GO" id="GO:0009089">
    <property type="term" value="P:lysine biosynthetic process via diaminopimelate"/>
    <property type="evidence" value="ECO:0007669"/>
    <property type="project" value="TreeGrafter"/>
</dbReference>
<dbReference type="GO" id="GO:0008836">
    <property type="term" value="F:diaminopimelate decarboxylase activity"/>
    <property type="evidence" value="ECO:0007669"/>
    <property type="project" value="TreeGrafter"/>
</dbReference>
<dbReference type="KEGG" id="gtt:GUITHDRAFT_158931"/>
<name>L1IA69_GUITC</name>
<dbReference type="EnsemblProtists" id="EKX33156">
    <property type="protein sequence ID" value="EKX33156"/>
    <property type="gene ID" value="GUITHDRAFT_158931"/>
</dbReference>
<protein>
    <recommendedName>
        <fullName evidence="4">Orn/DAP/Arg decarboxylase 2 N-terminal domain-containing protein</fullName>
    </recommendedName>
</protein>
<dbReference type="HOGENOM" id="CLU_026444_3_1_1"/>
<dbReference type="PaxDb" id="55529-EKX33156"/>
<dbReference type="OrthoDB" id="5034579at2759"/>
<sequence length="431" mass="47717">MAQPVAICYDMDALKETLCALKVAFPGNFTHCIAIKSNPLPFFLKFAVRMGCGLEAASYAEALLALRTGCPPDKIMFDSPAKTRADIRFALEYNIQINADNFFELDRIAEERKKLELPQDSGFLSSSVIGLRINPLVGEGKIKSLSVSDESSKFGIALTADAKTVILEYFRRFSWLSALHCHVGSQGCTLSQHAQGAKKLFELCEEINREVGSTRIRRMDIGGGLPVNFESEEISPTFDVYAKTLKEEVPALFRGDLTVITEYGRSVSAKAAWAACSIEYIKTISADYEIAVIQAGADLFLRTCYVPSNFSLRVTGHHRHSGKELQPHAENVKAGSEVARRVKRYDVAGPLCFGGDKITVNRSMPQLLVGDFVVVHDVGANTLSMFSRHCSRQAPPVYGYRRRQEGDGVEVVLIKEMEPVEDVLRFWSCPL</sequence>
<reference evidence="5 7" key="1">
    <citation type="journal article" date="2012" name="Nature">
        <title>Algal genomes reveal evolutionary mosaicism and the fate of nucleomorphs.</title>
        <authorList>
            <consortium name="DOE Joint Genome Institute"/>
            <person name="Curtis B.A."/>
            <person name="Tanifuji G."/>
            <person name="Burki F."/>
            <person name="Gruber A."/>
            <person name="Irimia M."/>
            <person name="Maruyama S."/>
            <person name="Arias M.C."/>
            <person name="Ball S.G."/>
            <person name="Gile G.H."/>
            <person name="Hirakawa Y."/>
            <person name="Hopkins J.F."/>
            <person name="Kuo A."/>
            <person name="Rensing S.A."/>
            <person name="Schmutz J."/>
            <person name="Symeonidi A."/>
            <person name="Elias M."/>
            <person name="Eveleigh R.J."/>
            <person name="Herman E.K."/>
            <person name="Klute M.J."/>
            <person name="Nakayama T."/>
            <person name="Obornik M."/>
            <person name="Reyes-Prieto A."/>
            <person name="Armbrust E.V."/>
            <person name="Aves S.J."/>
            <person name="Beiko R.G."/>
            <person name="Coutinho P."/>
            <person name="Dacks J.B."/>
            <person name="Durnford D.G."/>
            <person name="Fast N.M."/>
            <person name="Green B.R."/>
            <person name="Grisdale C.J."/>
            <person name="Hempel F."/>
            <person name="Henrissat B."/>
            <person name="Hoppner M.P."/>
            <person name="Ishida K."/>
            <person name="Kim E."/>
            <person name="Koreny L."/>
            <person name="Kroth P.G."/>
            <person name="Liu Y."/>
            <person name="Malik S.B."/>
            <person name="Maier U.G."/>
            <person name="McRose D."/>
            <person name="Mock T."/>
            <person name="Neilson J.A."/>
            <person name="Onodera N.T."/>
            <person name="Poole A.M."/>
            <person name="Pritham E.J."/>
            <person name="Richards T.A."/>
            <person name="Rocap G."/>
            <person name="Roy S.W."/>
            <person name="Sarai C."/>
            <person name="Schaack S."/>
            <person name="Shirato S."/>
            <person name="Slamovits C.H."/>
            <person name="Spencer D.F."/>
            <person name="Suzuki S."/>
            <person name="Worden A.Z."/>
            <person name="Zauner S."/>
            <person name="Barry K."/>
            <person name="Bell C."/>
            <person name="Bharti A.K."/>
            <person name="Crow J.A."/>
            <person name="Grimwood J."/>
            <person name="Kramer R."/>
            <person name="Lindquist E."/>
            <person name="Lucas S."/>
            <person name="Salamov A."/>
            <person name="McFadden G.I."/>
            <person name="Lane C.E."/>
            <person name="Keeling P.J."/>
            <person name="Gray M.W."/>
            <person name="Grigoriev I.V."/>
            <person name="Archibald J.M."/>
        </authorList>
    </citation>
    <scope>NUCLEOTIDE SEQUENCE</scope>
    <source>
        <strain evidence="5 7">CCMP2712</strain>
    </source>
</reference>
<accession>L1IA69</accession>